<dbReference type="AlphaFoldDB" id="A0AAE0GL69"/>
<gene>
    <name evidence="6" type="ORF">CYMTET_11893</name>
</gene>
<feature type="region of interest" description="Disordered" evidence="4">
    <location>
        <begin position="39"/>
        <end position="125"/>
    </location>
</feature>
<dbReference type="SUPFAM" id="SSF54001">
    <property type="entry name" value="Cysteine proteinases"/>
    <property type="match status" value="1"/>
</dbReference>
<dbReference type="InterPro" id="IPR003653">
    <property type="entry name" value="Peptidase_C48_C"/>
</dbReference>
<keyword evidence="2" id="KW-0645">Protease</keyword>
<dbReference type="Gene3D" id="3.40.395.10">
    <property type="entry name" value="Adenoviral Proteinase, Chain A"/>
    <property type="match status" value="1"/>
</dbReference>
<evidence type="ECO:0000313" key="7">
    <source>
        <dbReference type="Proteomes" id="UP001190700"/>
    </source>
</evidence>
<accession>A0AAE0GL69</accession>
<keyword evidence="3" id="KW-0378">Hydrolase</keyword>
<dbReference type="GO" id="GO:0006508">
    <property type="term" value="P:proteolysis"/>
    <property type="evidence" value="ECO:0007669"/>
    <property type="project" value="UniProtKB-KW"/>
</dbReference>
<sequence length="350" mass="37002">MFPSNCGDNFFVRVSAAGELWYHFLAGICSGGRRIQPPQVADEGSGRAGVPDVAETESRGAGEQHAAGKGADGQATTKNAADDSPPLGRPAVGCAGVTGPERTTGKRRWSRASGDALGGDVDGRGVEVQRMVNGDSGERHAVVEDADELSVAEGQAKGPMTGTSAGTLALEPPTPLAALGQHDPPAPSPEAGANPPEAPAEWLNDEAISLYLVVLQHRGLGLPGYHPRVHFFDALFHRHMVPTTDGVIDRARVQQRVATRKHGIDRGYDGSKCKDFVMPVYSPNHWAFVVLDLCSGIATYFDSMPRGAKAPECLDHLCAVVSLMLAEPDTVGARKWTRATCMDAPRQDGP</sequence>
<comment type="similarity">
    <text evidence="1">Belongs to the peptidase C48 family.</text>
</comment>
<evidence type="ECO:0000256" key="3">
    <source>
        <dbReference type="ARBA" id="ARBA00022801"/>
    </source>
</evidence>
<evidence type="ECO:0000256" key="2">
    <source>
        <dbReference type="ARBA" id="ARBA00022670"/>
    </source>
</evidence>
<reference evidence="6 7" key="1">
    <citation type="journal article" date="2015" name="Genome Biol. Evol.">
        <title>Comparative Genomics of a Bacterivorous Green Alga Reveals Evolutionary Causalities and Consequences of Phago-Mixotrophic Mode of Nutrition.</title>
        <authorList>
            <person name="Burns J.A."/>
            <person name="Paasch A."/>
            <person name="Narechania A."/>
            <person name="Kim E."/>
        </authorList>
    </citation>
    <scope>NUCLEOTIDE SEQUENCE [LARGE SCALE GENOMIC DNA]</scope>
    <source>
        <strain evidence="6 7">PLY_AMNH</strain>
    </source>
</reference>
<feature type="domain" description="Ubiquitin-like protease family profile" evidence="5">
    <location>
        <begin position="141"/>
        <end position="350"/>
    </location>
</feature>
<evidence type="ECO:0000313" key="6">
    <source>
        <dbReference type="EMBL" id="KAK3280259.1"/>
    </source>
</evidence>
<name>A0AAE0GL69_9CHLO</name>
<evidence type="ECO:0000259" key="5">
    <source>
        <dbReference type="PROSITE" id="PS50600"/>
    </source>
</evidence>
<organism evidence="6 7">
    <name type="scientific">Cymbomonas tetramitiformis</name>
    <dbReference type="NCBI Taxonomy" id="36881"/>
    <lineage>
        <taxon>Eukaryota</taxon>
        <taxon>Viridiplantae</taxon>
        <taxon>Chlorophyta</taxon>
        <taxon>Pyramimonadophyceae</taxon>
        <taxon>Pyramimonadales</taxon>
        <taxon>Pyramimonadaceae</taxon>
        <taxon>Cymbomonas</taxon>
    </lineage>
</organism>
<dbReference type="Pfam" id="PF02902">
    <property type="entry name" value="Peptidase_C48"/>
    <property type="match status" value="1"/>
</dbReference>
<evidence type="ECO:0000256" key="4">
    <source>
        <dbReference type="SAM" id="MobiDB-lite"/>
    </source>
</evidence>
<dbReference type="Proteomes" id="UP001190700">
    <property type="component" value="Unassembled WGS sequence"/>
</dbReference>
<proteinExistence type="inferred from homology"/>
<feature type="region of interest" description="Disordered" evidence="4">
    <location>
        <begin position="153"/>
        <end position="196"/>
    </location>
</feature>
<feature type="compositionally biased region" description="Low complexity" evidence="4">
    <location>
        <begin position="165"/>
        <end position="180"/>
    </location>
</feature>
<evidence type="ECO:0000256" key="1">
    <source>
        <dbReference type="ARBA" id="ARBA00005234"/>
    </source>
</evidence>
<dbReference type="PROSITE" id="PS50600">
    <property type="entry name" value="ULP_PROTEASE"/>
    <property type="match status" value="1"/>
</dbReference>
<dbReference type="GO" id="GO:0008234">
    <property type="term" value="F:cysteine-type peptidase activity"/>
    <property type="evidence" value="ECO:0007669"/>
    <property type="project" value="InterPro"/>
</dbReference>
<comment type="caution">
    <text evidence="6">The sequence shown here is derived from an EMBL/GenBank/DDBJ whole genome shotgun (WGS) entry which is preliminary data.</text>
</comment>
<dbReference type="EMBL" id="LGRX02004467">
    <property type="protein sequence ID" value="KAK3280259.1"/>
    <property type="molecule type" value="Genomic_DNA"/>
</dbReference>
<dbReference type="InterPro" id="IPR038765">
    <property type="entry name" value="Papain-like_cys_pep_sf"/>
</dbReference>
<protein>
    <recommendedName>
        <fullName evidence="5">Ubiquitin-like protease family profile domain-containing protein</fullName>
    </recommendedName>
</protein>
<keyword evidence="7" id="KW-1185">Reference proteome</keyword>